<dbReference type="PANTHER" id="PTHR43563">
    <property type="entry name" value="AMINE OXIDASE"/>
    <property type="match status" value="1"/>
</dbReference>
<dbReference type="InterPro" id="IPR001613">
    <property type="entry name" value="Flavin_amine_oxidase"/>
</dbReference>
<comment type="subcellular location">
    <subcellularLocation>
        <location evidence="2">Mitochondrion outer membrane</location>
        <topology evidence="2">Single-pass type IV membrane protein</topology>
        <orientation evidence="2">Cytoplasmic side</orientation>
    </subcellularLocation>
</comment>
<evidence type="ECO:0000256" key="7">
    <source>
        <dbReference type="SAM" id="MobiDB-lite"/>
    </source>
</evidence>
<dbReference type="Gene3D" id="3.50.50.60">
    <property type="entry name" value="FAD/NAD(P)-binding domain"/>
    <property type="match status" value="1"/>
</dbReference>
<dbReference type="InterPro" id="IPR050703">
    <property type="entry name" value="Flavin_MAO"/>
</dbReference>
<comment type="similarity">
    <text evidence="3 6">Belongs to the flavin monoamine oxidase family.</text>
</comment>
<evidence type="ECO:0000256" key="5">
    <source>
        <dbReference type="ARBA" id="ARBA00048448"/>
    </source>
</evidence>
<keyword evidence="8" id="KW-0732">Signal</keyword>
<keyword evidence="6" id="KW-0274">FAD</keyword>
<reference evidence="10 11" key="1">
    <citation type="submission" date="2023-08" db="EMBL/GenBank/DDBJ databases">
        <title>A Necator americanus chromosomal reference genome.</title>
        <authorList>
            <person name="Ilik V."/>
            <person name="Petrzelkova K.J."/>
            <person name="Pardy F."/>
            <person name="Fuh T."/>
            <person name="Niatou-Singa F.S."/>
            <person name="Gouil Q."/>
            <person name="Baker L."/>
            <person name="Ritchie M.E."/>
            <person name="Jex A.R."/>
            <person name="Gazzola D."/>
            <person name="Li H."/>
            <person name="Toshio Fujiwara R."/>
            <person name="Zhan B."/>
            <person name="Aroian R.V."/>
            <person name="Pafco B."/>
            <person name="Schwarz E.M."/>
        </authorList>
    </citation>
    <scope>NUCLEOTIDE SEQUENCE [LARGE SCALE GENOMIC DNA]</scope>
    <source>
        <strain evidence="10 11">Aroian</strain>
        <tissue evidence="10">Whole animal</tissue>
    </source>
</reference>
<dbReference type="Proteomes" id="UP001303046">
    <property type="component" value="Unassembled WGS sequence"/>
</dbReference>
<keyword evidence="11" id="KW-1185">Reference proteome</keyword>
<keyword evidence="6" id="KW-0285">Flavoprotein</keyword>
<dbReference type="Pfam" id="PF01593">
    <property type="entry name" value="Amino_oxidase"/>
    <property type="match status" value="1"/>
</dbReference>
<evidence type="ECO:0000256" key="1">
    <source>
        <dbReference type="ARBA" id="ARBA00001974"/>
    </source>
</evidence>
<evidence type="ECO:0000256" key="4">
    <source>
        <dbReference type="ARBA" id="ARBA00023002"/>
    </source>
</evidence>
<dbReference type="InterPro" id="IPR002937">
    <property type="entry name" value="Amino_oxidase"/>
</dbReference>
<feature type="domain" description="Amine oxidase" evidence="9">
    <location>
        <begin position="38"/>
        <end position="462"/>
    </location>
</feature>
<protein>
    <recommendedName>
        <fullName evidence="6">Amine oxidase</fullName>
        <ecNumber evidence="6">1.4.3.-</ecNumber>
    </recommendedName>
</protein>
<keyword evidence="4 6" id="KW-0560">Oxidoreductase</keyword>
<organism evidence="10 11">
    <name type="scientific">Necator americanus</name>
    <name type="common">Human hookworm</name>
    <dbReference type="NCBI Taxonomy" id="51031"/>
    <lineage>
        <taxon>Eukaryota</taxon>
        <taxon>Metazoa</taxon>
        <taxon>Ecdysozoa</taxon>
        <taxon>Nematoda</taxon>
        <taxon>Chromadorea</taxon>
        <taxon>Rhabditida</taxon>
        <taxon>Rhabditina</taxon>
        <taxon>Rhabditomorpha</taxon>
        <taxon>Strongyloidea</taxon>
        <taxon>Ancylostomatidae</taxon>
        <taxon>Bunostominae</taxon>
        <taxon>Necator</taxon>
    </lineage>
</organism>
<feature type="region of interest" description="Disordered" evidence="7">
    <location>
        <begin position="547"/>
        <end position="582"/>
    </location>
</feature>
<evidence type="ECO:0000313" key="11">
    <source>
        <dbReference type="Proteomes" id="UP001303046"/>
    </source>
</evidence>
<feature type="signal peptide" evidence="8">
    <location>
        <begin position="1"/>
        <end position="21"/>
    </location>
</feature>
<dbReference type="InterPro" id="IPR036188">
    <property type="entry name" value="FAD/NAD-bd_sf"/>
</dbReference>
<dbReference type="Gene3D" id="3.90.660.10">
    <property type="match status" value="1"/>
</dbReference>
<accession>A0ABR1BKX3</accession>
<comment type="caution">
    <text evidence="10">The sequence shown here is derived from an EMBL/GenBank/DDBJ whole genome shotgun (WGS) entry which is preliminary data.</text>
</comment>
<feature type="chain" id="PRO_5047010516" description="Amine oxidase" evidence="8">
    <location>
        <begin position="22"/>
        <end position="735"/>
    </location>
</feature>
<evidence type="ECO:0000256" key="8">
    <source>
        <dbReference type="SAM" id="SignalP"/>
    </source>
</evidence>
<dbReference type="Gene3D" id="1.10.405.10">
    <property type="entry name" value="Guanine Nucleotide Dissociation Inhibitor, domain 1"/>
    <property type="match status" value="1"/>
</dbReference>
<name>A0ABR1BKX3_NECAM</name>
<evidence type="ECO:0000256" key="3">
    <source>
        <dbReference type="ARBA" id="ARBA00005995"/>
    </source>
</evidence>
<dbReference type="SUPFAM" id="SSF51905">
    <property type="entry name" value="FAD/NAD(P)-binding domain"/>
    <property type="match status" value="1"/>
</dbReference>
<evidence type="ECO:0000259" key="9">
    <source>
        <dbReference type="Pfam" id="PF01593"/>
    </source>
</evidence>
<dbReference type="EMBL" id="JAVFWL010000001">
    <property type="protein sequence ID" value="KAK6725711.1"/>
    <property type="molecule type" value="Genomic_DNA"/>
</dbReference>
<evidence type="ECO:0000313" key="10">
    <source>
        <dbReference type="EMBL" id="KAK6725711.1"/>
    </source>
</evidence>
<dbReference type="EC" id="1.4.3.-" evidence="6"/>
<sequence>MSTFTTTLTTCLFCFVLLIDGQETNDEIFDVVIIGAGLTGLSAARELKKNVPDARVKLLEARNEVGGRIRAKTMRTSKQEEFVDIGSRFISPSSSGLINLAKELGLGVFTQSNCGTRTLNIRGFRIKRQSPLLSTPHTFNEVLESPNILVLASKNVHKYFSGKDTSRTETDTANRLLQILYDAPDVSASIVHLMLASGSENATLADMLSYYGHGQSLLMQDGLYKMTRALAEKMDVGLNETVTAIEEGESHVTIKTNSGLYTARQVIVTVPPVLTSSIQFTPELETDFAEFAKTYKPSGRAYYFSMIYENPFWRSEGKNGQIIYTNAQGPIVWLTTFDVGKTTECAGTGSPGILWGIAHFTEGRNSSQAQRNAAYVDVVTKSLGLGTHLPLDISDVHFSSDPFARGTIGVIPPGVKVTGLQYIQGVNNHGKRVVFASAEYSNVSMGLMNGAILSGKLAATVIAPRVQNPVESMREGNEIANMVRLNDDASEKPINPVSPQFPYSTSTHYPPTTTLEFTTYKHFSFGNNDEDQSDEVKPFVPPQIVPNLSISTIPPPTTTQRFTLTPVDPTRSTTPFDYHTSTVNSPLETIETSTFKHFSNGNGESESVLAVQQDALARNSVIDEDIMRRLKDAVDEAAYHDVNDVWISVGKYGVRAVDYEYDRAPAQFPLSVLKTAWGEEFAPTRGNERGTKMAETQTCDKINMAGKKRTGKLPGIPTNAACHGIFDSVGECPVR</sequence>
<comment type="catalytic activity">
    <reaction evidence="5">
        <text>a secondary aliphatic amine + O2 + H2O = a primary amine + an aldehyde + H2O2</text>
        <dbReference type="Rhea" id="RHEA:26414"/>
        <dbReference type="ChEBI" id="CHEBI:15377"/>
        <dbReference type="ChEBI" id="CHEBI:15379"/>
        <dbReference type="ChEBI" id="CHEBI:16240"/>
        <dbReference type="ChEBI" id="CHEBI:17478"/>
        <dbReference type="ChEBI" id="CHEBI:58855"/>
        <dbReference type="ChEBI" id="CHEBI:65296"/>
        <dbReference type="EC" id="1.4.3.4"/>
    </reaction>
</comment>
<dbReference type="SUPFAM" id="SSF54373">
    <property type="entry name" value="FAD-linked reductases, C-terminal domain"/>
    <property type="match status" value="1"/>
</dbReference>
<gene>
    <name evidence="10" type="primary">Necator_chrI.g305</name>
    <name evidence="10" type="ORF">RB195_004184</name>
</gene>
<feature type="compositionally biased region" description="Polar residues" evidence="7">
    <location>
        <begin position="570"/>
        <end position="582"/>
    </location>
</feature>
<evidence type="ECO:0000256" key="6">
    <source>
        <dbReference type="RuleBase" id="RU362067"/>
    </source>
</evidence>
<evidence type="ECO:0000256" key="2">
    <source>
        <dbReference type="ARBA" id="ARBA00004362"/>
    </source>
</evidence>
<dbReference type="PANTHER" id="PTHR43563:SF18">
    <property type="entry name" value="AMINE OXIDASE DOMAIN-CONTAINING PROTEIN"/>
    <property type="match status" value="1"/>
</dbReference>
<dbReference type="PRINTS" id="PR00757">
    <property type="entry name" value="AMINEOXDASEF"/>
</dbReference>
<comment type="cofactor">
    <cofactor evidence="1 6">
        <name>FAD</name>
        <dbReference type="ChEBI" id="CHEBI:57692"/>
    </cofactor>
</comment>
<proteinExistence type="inferred from homology"/>